<name>A0ABW5MBY6_9BACT</name>
<gene>
    <name evidence="1" type="ORF">ACFSUS_28020</name>
</gene>
<protein>
    <recommendedName>
        <fullName evidence="3">Helix-turn-helix domain-containing protein</fullName>
    </recommendedName>
</protein>
<dbReference type="EMBL" id="JBHULN010000030">
    <property type="protein sequence ID" value="MFD2574515.1"/>
    <property type="molecule type" value="Genomic_DNA"/>
</dbReference>
<evidence type="ECO:0000313" key="2">
    <source>
        <dbReference type="Proteomes" id="UP001597469"/>
    </source>
</evidence>
<proteinExistence type="predicted"/>
<sequence length="71" mass="8068">MSTIIGNGARDLKKSPPGGPVEYFQPTDLRLYYEFIQALANTFTVETLCSVLEVSRTAYYRYRRGELQTNG</sequence>
<comment type="caution">
    <text evidence="1">The sequence shown here is derived from an EMBL/GenBank/DDBJ whole genome shotgun (WGS) entry which is preliminary data.</text>
</comment>
<dbReference type="RefSeq" id="WP_381528326.1">
    <property type="nucleotide sequence ID" value="NZ_JBHULN010000030.1"/>
</dbReference>
<evidence type="ECO:0008006" key="3">
    <source>
        <dbReference type="Google" id="ProtNLM"/>
    </source>
</evidence>
<keyword evidence="2" id="KW-1185">Reference proteome</keyword>
<reference evidence="2" key="1">
    <citation type="journal article" date="2019" name="Int. J. Syst. Evol. Microbiol.">
        <title>The Global Catalogue of Microorganisms (GCM) 10K type strain sequencing project: providing services to taxonomists for standard genome sequencing and annotation.</title>
        <authorList>
            <consortium name="The Broad Institute Genomics Platform"/>
            <consortium name="The Broad Institute Genome Sequencing Center for Infectious Disease"/>
            <person name="Wu L."/>
            <person name="Ma J."/>
        </authorList>
    </citation>
    <scope>NUCLEOTIDE SEQUENCE [LARGE SCALE GENOMIC DNA]</scope>
    <source>
        <strain evidence="2">KCTC 42805</strain>
    </source>
</reference>
<organism evidence="1 2">
    <name type="scientific">Spirosoma soli</name>
    <dbReference type="NCBI Taxonomy" id="1770529"/>
    <lineage>
        <taxon>Bacteria</taxon>
        <taxon>Pseudomonadati</taxon>
        <taxon>Bacteroidota</taxon>
        <taxon>Cytophagia</taxon>
        <taxon>Cytophagales</taxon>
        <taxon>Cytophagaceae</taxon>
        <taxon>Spirosoma</taxon>
    </lineage>
</organism>
<evidence type="ECO:0000313" key="1">
    <source>
        <dbReference type="EMBL" id="MFD2574515.1"/>
    </source>
</evidence>
<dbReference type="Proteomes" id="UP001597469">
    <property type="component" value="Unassembled WGS sequence"/>
</dbReference>
<accession>A0ABW5MBY6</accession>